<dbReference type="Pfam" id="PF01569">
    <property type="entry name" value="PAP2"/>
    <property type="match status" value="1"/>
</dbReference>
<proteinExistence type="predicted"/>
<feature type="region of interest" description="Disordered" evidence="1">
    <location>
        <begin position="103"/>
        <end position="151"/>
    </location>
</feature>
<dbReference type="PANTHER" id="PTHR14969:SF14">
    <property type="entry name" value="SPHINGOSINE-1-PHOSPHATE PHOSPHATASE 2"/>
    <property type="match status" value="1"/>
</dbReference>
<evidence type="ECO:0000259" key="3">
    <source>
        <dbReference type="SMART" id="SM00014"/>
    </source>
</evidence>
<gene>
    <name evidence="5" type="primary">LOC116946847</name>
</gene>
<evidence type="ECO:0000256" key="2">
    <source>
        <dbReference type="SAM" id="Phobius"/>
    </source>
</evidence>
<feature type="domain" description="Phosphatidic acid phosphatase type 2/haloperoxidase" evidence="3">
    <location>
        <begin position="205"/>
        <end position="319"/>
    </location>
</feature>
<feature type="transmembrane region" description="Helical" evidence="2">
    <location>
        <begin position="275"/>
        <end position="294"/>
    </location>
</feature>
<evidence type="ECO:0000313" key="5">
    <source>
        <dbReference type="RefSeq" id="XP_032817940.1"/>
    </source>
</evidence>
<dbReference type="Proteomes" id="UP001318040">
    <property type="component" value="Chromosome 28"/>
</dbReference>
<evidence type="ECO:0000313" key="4">
    <source>
        <dbReference type="Proteomes" id="UP001318040"/>
    </source>
</evidence>
<feature type="transmembrane region" description="Helical" evidence="2">
    <location>
        <begin position="410"/>
        <end position="428"/>
    </location>
</feature>
<dbReference type="InterPro" id="IPR000326">
    <property type="entry name" value="PAP2/HPO"/>
</dbReference>
<feature type="transmembrane region" description="Helical" evidence="2">
    <location>
        <begin position="328"/>
        <end position="351"/>
    </location>
</feature>
<accession>A0AAJ7X1L8</accession>
<dbReference type="SMART" id="SM00014">
    <property type="entry name" value="acidPPc"/>
    <property type="match status" value="1"/>
</dbReference>
<keyword evidence="4" id="KW-1185">Reference proteome</keyword>
<dbReference type="CTD" id="130367"/>
<dbReference type="GO" id="GO:0005789">
    <property type="term" value="C:endoplasmic reticulum membrane"/>
    <property type="evidence" value="ECO:0007669"/>
    <property type="project" value="TreeGrafter"/>
</dbReference>
<name>A0AAJ7X1L8_PETMA</name>
<feature type="transmembrane region" description="Helical" evidence="2">
    <location>
        <begin position="461"/>
        <end position="479"/>
    </location>
</feature>
<dbReference type="GeneID" id="116946847"/>
<dbReference type="SUPFAM" id="SSF48317">
    <property type="entry name" value="Acid phosphatase/Vanadium-dependent haloperoxidase"/>
    <property type="match status" value="1"/>
</dbReference>
<keyword evidence="2" id="KW-0812">Transmembrane</keyword>
<sequence length="485" mass="52376">MGNSIAQWQDPRLVADFQRFCGLEATWEPSPKNNGTPHHHGITGHWTQNHGIINDGVANNGTSDHGLQNNDNGITNHGITNLETQNNGIALNGITNHCTQSNGTQNNGAQSNGITTHGTENRGIANHGDAGPRLRSGHREGGEGNGAWLQTGTGEYKPADGVLTYRVRSRLLYWLFLAGATLGREVFYITFMPFCFWNFDPFVARRLLGVWMVVMYVGQASKDVLRWPRPPSPPVVKLETRVDAEYGMPSTHAMAATAIPFCFLLATVGRYQYPYGWGLLVAVLVCALVSLSRLYTGMHTVLDVVSGVAITAVMIAVSYPLWDVLDELVLSSALSPAVVLLAPFLLCLYYPELDHWSTARGDTTIIMGAGAGGLLAGWLTRRLGFDAEPRGPAAAPLALPDMTPHGVVRALARFGIGIAVVVVTRQVVKSVCLRAVCRACRVSPLDAESRRRLQVEVPYKFVTYATIGVTAVGGVPILLQSLGLG</sequence>
<keyword evidence="2" id="KW-0472">Membrane</keyword>
<reference evidence="5" key="1">
    <citation type="submission" date="2025-08" db="UniProtKB">
        <authorList>
            <consortium name="RefSeq"/>
        </authorList>
    </citation>
    <scope>IDENTIFICATION</scope>
    <source>
        <tissue evidence="5">Sperm</tissue>
    </source>
</reference>
<dbReference type="Gene3D" id="1.20.144.10">
    <property type="entry name" value="Phosphatidic acid phosphatase type 2/haloperoxidase"/>
    <property type="match status" value="1"/>
</dbReference>
<keyword evidence="2" id="KW-1133">Transmembrane helix</keyword>
<dbReference type="KEGG" id="pmrn:116946847"/>
<organism evidence="4 5">
    <name type="scientific">Petromyzon marinus</name>
    <name type="common">Sea lamprey</name>
    <dbReference type="NCBI Taxonomy" id="7757"/>
    <lineage>
        <taxon>Eukaryota</taxon>
        <taxon>Metazoa</taxon>
        <taxon>Chordata</taxon>
        <taxon>Craniata</taxon>
        <taxon>Vertebrata</taxon>
        <taxon>Cyclostomata</taxon>
        <taxon>Hyperoartia</taxon>
        <taxon>Petromyzontiformes</taxon>
        <taxon>Petromyzontidae</taxon>
        <taxon>Petromyzon</taxon>
    </lineage>
</organism>
<feature type="transmembrane region" description="Helical" evidence="2">
    <location>
        <begin position="171"/>
        <end position="191"/>
    </location>
</feature>
<dbReference type="GO" id="GO:0042392">
    <property type="term" value="F:sphingosine-1-phosphate phosphatase activity"/>
    <property type="evidence" value="ECO:0007669"/>
    <property type="project" value="TreeGrafter"/>
</dbReference>
<feature type="compositionally biased region" description="Polar residues" evidence="1">
    <location>
        <begin position="103"/>
        <end position="118"/>
    </location>
</feature>
<feature type="transmembrane region" description="Helical" evidence="2">
    <location>
        <begin position="301"/>
        <end position="322"/>
    </location>
</feature>
<dbReference type="PANTHER" id="PTHR14969">
    <property type="entry name" value="SPHINGOSINE-1-PHOSPHATE PHOSPHOHYDROLASE"/>
    <property type="match status" value="1"/>
</dbReference>
<feature type="transmembrane region" description="Helical" evidence="2">
    <location>
        <begin position="363"/>
        <end position="380"/>
    </location>
</feature>
<dbReference type="InterPro" id="IPR036938">
    <property type="entry name" value="PAP2/HPO_sf"/>
</dbReference>
<evidence type="ECO:0000256" key="1">
    <source>
        <dbReference type="SAM" id="MobiDB-lite"/>
    </source>
</evidence>
<dbReference type="GO" id="GO:0006670">
    <property type="term" value="P:sphingosine metabolic process"/>
    <property type="evidence" value="ECO:0007669"/>
    <property type="project" value="TreeGrafter"/>
</dbReference>
<protein>
    <submittedName>
        <fullName evidence="5">Sphingosine-1-phosphate phosphatase 2-like</fullName>
    </submittedName>
</protein>
<dbReference type="RefSeq" id="XP_032817940.1">
    <property type="nucleotide sequence ID" value="XM_032962049.1"/>
</dbReference>
<dbReference type="AlphaFoldDB" id="A0AAJ7X1L8"/>
<dbReference type="CDD" id="cd03388">
    <property type="entry name" value="PAP2_SPPase1"/>
    <property type="match status" value="1"/>
</dbReference>